<protein>
    <submittedName>
        <fullName evidence="2">Uncharacterized protein</fullName>
    </submittedName>
</protein>
<organism evidence="2 3">
    <name type="scientific">Chlamydomonas schloesseri</name>
    <dbReference type="NCBI Taxonomy" id="2026947"/>
    <lineage>
        <taxon>Eukaryota</taxon>
        <taxon>Viridiplantae</taxon>
        <taxon>Chlorophyta</taxon>
        <taxon>core chlorophytes</taxon>
        <taxon>Chlorophyceae</taxon>
        <taxon>CS clade</taxon>
        <taxon>Chlamydomonadales</taxon>
        <taxon>Chlamydomonadaceae</taxon>
        <taxon>Chlamydomonas</taxon>
    </lineage>
</organism>
<dbReference type="OrthoDB" id="531681at2759"/>
<keyword evidence="3" id="KW-1185">Reference proteome</keyword>
<dbReference type="Proteomes" id="UP000613740">
    <property type="component" value="Unassembled WGS sequence"/>
</dbReference>
<name>A0A836BB35_9CHLO</name>
<evidence type="ECO:0000256" key="1">
    <source>
        <dbReference type="SAM" id="MobiDB-lite"/>
    </source>
</evidence>
<feature type="compositionally biased region" description="Gly residues" evidence="1">
    <location>
        <begin position="59"/>
        <end position="73"/>
    </location>
</feature>
<accession>A0A836BB35</accession>
<dbReference type="AlphaFoldDB" id="A0A836BB35"/>
<feature type="region of interest" description="Disordered" evidence="1">
    <location>
        <begin position="47"/>
        <end position="74"/>
    </location>
</feature>
<comment type="caution">
    <text evidence="2">The sequence shown here is derived from an EMBL/GenBank/DDBJ whole genome shotgun (WGS) entry which is preliminary data.</text>
</comment>
<evidence type="ECO:0000313" key="2">
    <source>
        <dbReference type="EMBL" id="KAG2452978.1"/>
    </source>
</evidence>
<gene>
    <name evidence="2" type="ORF">HYH02_002315</name>
</gene>
<proteinExistence type="predicted"/>
<dbReference type="EMBL" id="JAEHOD010000004">
    <property type="protein sequence ID" value="KAG2452978.1"/>
    <property type="molecule type" value="Genomic_DNA"/>
</dbReference>
<sequence>MVRKVARFAVGDSAADAGDSGAGAVASPAAAPPSDAAALGLARRISRKNTPHPGKRSSGPGGFGGGGGGGGGTWRQRTGAAAVTLLVVAASLGLIHAANTPARRLGTNVRAAAANADDMAALPAECISAGMDLQAQCADEMSYASDALGIDPGAATSPGAVQLTDAQLSAFLDKADPPSVKCCQATVKFNNAFCSCSPAMLDLIKSFTNNDVNQYFILSKYFERSCATVGQKYKLYFGDTCPATSTSSATAKK</sequence>
<evidence type="ECO:0000313" key="3">
    <source>
        <dbReference type="Proteomes" id="UP000613740"/>
    </source>
</evidence>
<reference evidence="2" key="1">
    <citation type="journal article" date="2020" name="bioRxiv">
        <title>Comparative genomics of Chlamydomonas.</title>
        <authorList>
            <person name="Craig R.J."/>
            <person name="Hasan A.R."/>
            <person name="Ness R.W."/>
            <person name="Keightley P.D."/>
        </authorList>
    </citation>
    <scope>NUCLEOTIDE SEQUENCE</scope>
    <source>
        <strain evidence="2">CCAP 11/173</strain>
    </source>
</reference>